<dbReference type="HOGENOM" id="CLU_3332954_0_0_6"/>
<dbReference type="KEGG" id="sbc:SbBS512_0019"/>
<evidence type="ECO:0000313" key="1">
    <source>
        <dbReference type="EMBL" id="ACD05993.1"/>
    </source>
</evidence>
<proteinExistence type="predicted"/>
<dbReference type="AlphaFoldDB" id="B2TSG1"/>
<protein>
    <submittedName>
        <fullName evidence="1">Uncharacterized protein</fullName>
    </submittedName>
</protein>
<accession>B2TSG1</accession>
<dbReference type="Proteomes" id="UP000001030">
    <property type="component" value="Plasmid pBS512_33"/>
</dbReference>
<keyword evidence="1" id="KW-0614">Plasmid</keyword>
<organism evidence="1 2">
    <name type="scientific">Shigella boydii serotype 18 (strain CDC 3083-94 / BS512)</name>
    <dbReference type="NCBI Taxonomy" id="344609"/>
    <lineage>
        <taxon>Bacteria</taxon>
        <taxon>Pseudomonadati</taxon>
        <taxon>Pseudomonadota</taxon>
        <taxon>Gammaproteobacteria</taxon>
        <taxon>Enterobacterales</taxon>
        <taxon>Enterobacteriaceae</taxon>
        <taxon>Shigella</taxon>
    </lineage>
</organism>
<gene>
    <name evidence="1" type="ordered locus">SbBS512_0019</name>
</gene>
<name>B2TSG1_SHIB3</name>
<keyword evidence="2" id="KW-1185">Reference proteome</keyword>
<reference evidence="2" key="1">
    <citation type="submission" date="2008-05" db="EMBL/GenBank/DDBJ databases">
        <title>Complete sequence of Shigella boydii serotype 18 strain BS512.</title>
        <authorList>
            <person name="Rasko D.A."/>
            <person name="Rosovitz M."/>
            <person name="Maurelli A.T."/>
            <person name="Myers G."/>
            <person name="Seshadri R."/>
            <person name="Cer R."/>
            <person name="Jiang L."/>
            <person name="Ravel J."/>
            <person name="Sebastian Y."/>
        </authorList>
    </citation>
    <scope>NUCLEOTIDE SEQUENCE [LARGE SCALE GENOMIC DNA]</scope>
    <source>
        <strain evidence="2">CDC 3083-94 / BS512</strain>
        <plasmid evidence="2">pBS512_33</plasmid>
    </source>
</reference>
<sequence>MATRGNQSVTRTGARSPRYYSQPVFWGIEPKKTGTAAT</sequence>
<evidence type="ECO:0000313" key="2">
    <source>
        <dbReference type="Proteomes" id="UP000001030"/>
    </source>
</evidence>
<dbReference type="EMBL" id="CP001059">
    <property type="protein sequence ID" value="ACD05993.1"/>
    <property type="molecule type" value="Genomic_DNA"/>
</dbReference>
<geneLocation type="plasmid" evidence="1 2">
    <name>pBS512_33</name>
</geneLocation>